<gene>
    <name evidence="1" type="ORF">CUESP1_0678</name>
</gene>
<sequence length="62" mass="7165">MDKKGIDIIVSDTSLDINIKAEKDMDKEVIDGLRDIYIEARYGICEVDKTKAEKMKKLYKKV</sequence>
<proteinExistence type="predicted"/>
<name>M1ZC43_9FIRM</name>
<accession>M1ZC43</accession>
<organism evidence="1 2">
    <name type="scientific">[Clostridium] ultunense Esp</name>
    <dbReference type="NCBI Taxonomy" id="1288971"/>
    <lineage>
        <taxon>Bacteria</taxon>
        <taxon>Bacillati</taxon>
        <taxon>Bacillota</taxon>
        <taxon>Tissierellia</taxon>
        <taxon>Tissierellales</taxon>
        <taxon>Tepidimicrobiaceae</taxon>
        <taxon>Schnuerera</taxon>
    </lineage>
</organism>
<dbReference type="AlphaFoldDB" id="M1ZC43"/>
<dbReference type="HOGENOM" id="CLU_2896318_0_0_9"/>
<dbReference type="Proteomes" id="UP000245423">
    <property type="component" value="Chromosome 1"/>
</dbReference>
<reference evidence="1 2" key="1">
    <citation type="submission" date="2016-11" db="EMBL/GenBank/DDBJ databases">
        <authorList>
            <person name="Manzoor S."/>
        </authorList>
    </citation>
    <scope>NUCLEOTIDE SEQUENCE [LARGE SCALE GENOMIC DNA]</scope>
    <source>
        <strain evidence="1">Clostridium ultunense strain Esp</strain>
    </source>
</reference>
<evidence type="ECO:0000313" key="1">
    <source>
        <dbReference type="EMBL" id="SHD76061.1"/>
    </source>
</evidence>
<evidence type="ECO:0000313" key="2">
    <source>
        <dbReference type="Proteomes" id="UP000245423"/>
    </source>
</evidence>
<protein>
    <submittedName>
        <fullName evidence="1">Uncharacterized protein</fullName>
    </submittedName>
</protein>
<keyword evidence="2" id="KW-1185">Reference proteome</keyword>
<dbReference type="EMBL" id="LT669839">
    <property type="protein sequence ID" value="SHD76061.1"/>
    <property type="molecule type" value="Genomic_DNA"/>
</dbReference>